<feature type="transmembrane region" description="Helical" evidence="1">
    <location>
        <begin position="6"/>
        <end position="25"/>
    </location>
</feature>
<keyword evidence="1" id="KW-0472">Membrane</keyword>
<protein>
    <submittedName>
        <fullName evidence="2">Uncharacterized protein</fullName>
    </submittedName>
</protein>
<reference evidence="2" key="2">
    <citation type="journal article" date="2021" name="PeerJ">
        <title>Extensive microbial diversity within the chicken gut microbiome revealed by metagenomics and culture.</title>
        <authorList>
            <person name="Gilroy R."/>
            <person name="Ravi A."/>
            <person name="Getino M."/>
            <person name="Pursley I."/>
            <person name="Horton D.L."/>
            <person name="Alikhan N.F."/>
            <person name="Baker D."/>
            <person name="Gharbi K."/>
            <person name="Hall N."/>
            <person name="Watson M."/>
            <person name="Adriaenssens E.M."/>
            <person name="Foster-Nyarko E."/>
            <person name="Jarju S."/>
            <person name="Secka A."/>
            <person name="Antonio M."/>
            <person name="Oren A."/>
            <person name="Chaudhuri R.R."/>
            <person name="La Ragione R."/>
            <person name="Hildebrand F."/>
            <person name="Pallen M.J."/>
        </authorList>
    </citation>
    <scope>NUCLEOTIDE SEQUENCE</scope>
    <source>
        <strain evidence="2">35461</strain>
    </source>
</reference>
<evidence type="ECO:0000313" key="3">
    <source>
        <dbReference type="Proteomes" id="UP000886845"/>
    </source>
</evidence>
<evidence type="ECO:0000313" key="2">
    <source>
        <dbReference type="EMBL" id="HIV09757.1"/>
    </source>
</evidence>
<dbReference type="AlphaFoldDB" id="A0A9D1NNV5"/>
<evidence type="ECO:0000256" key="1">
    <source>
        <dbReference type="SAM" id="Phobius"/>
    </source>
</evidence>
<proteinExistence type="predicted"/>
<dbReference type="EMBL" id="DVOR01000212">
    <property type="protein sequence ID" value="HIV09757.1"/>
    <property type="molecule type" value="Genomic_DNA"/>
</dbReference>
<organism evidence="2 3">
    <name type="scientific">Candidatus Spyradenecus faecavium</name>
    <dbReference type="NCBI Taxonomy" id="2840947"/>
    <lineage>
        <taxon>Bacteria</taxon>
        <taxon>Pseudomonadati</taxon>
        <taxon>Lentisphaerota</taxon>
        <taxon>Lentisphaeria</taxon>
        <taxon>Lentisphaerales</taxon>
        <taxon>Lentisphaeraceae</taxon>
        <taxon>Lentisphaeraceae incertae sedis</taxon>
        <taxon>Candidatus Spyradenecus</taxon>
    </lineage>
</organism>
<sequence length="106" mass="11608">MSEGTQALLWVIGLLVTGGGGYFVGRKREVRLEPNRVEVSPDSCTLLRENLEKQVGDNSKAVSDLSLRLSVAEKEIAYIKGEMPHITRSLTRIEGKLDTVIGRSAP</sequence>
<reference evidence="2" key="1">
    <citation type="submission" date="2020-10" db="EMBL/GenBank/DDBJ databases">
        <authorList>
            <person name="Gilroy R."/>
        </authorList>
    </citation>
    <scope>NUCLEOTIDE SEQUENCE</scope>
    <source>
        <strain evidence="2">35461</strain>
    </source>
</reference>
<dbReference type="Proteomes" id="UP000886845">
    <property type="component" value="Unassembled WGS sequence"/>
</dbReference>
<keyword evidence="1" id="KW-0812">Transmembrane</keyword>
<keyword evidence="1" id="KW-1133">Transmembrane helix</keyword>
<name>A0A9D1NNV5_9BACT</name>
<gene>
    <name evidence="2" type="ORF">IAC79_06565</name>
</gene>
<accession>A0A9D1NNV5</accession>
<comment type="caution">
    <text evidence="2">The sequence shown here is derived from an EMBL/GenBank/DDBJ whole genome shotgun (WGS) entry which is preliminary data.</text>
</comment>